<reference evidence="3" key="2">
    <citation type="submission" date="2020-04" db="EMBL/GenBank/DDBJ databases">
        <authorList>
            <consortium name="NCBI Genome Project"/>
        </authorList>
    </citation>
    <scope>NUCLEOTIDE SEQUENCE</scope>
    <source>
        <strain evidence="3">CBS 304.34</strain>
    </source>
</reference>
<dbReference type="GeneID" id="54469862"/>
<gene>
    <name evidence="1 3" type="ORF">BDZ99DRAFT_85432</name>
</gene>
<accession>A0A6A6YFJ6</accession>
<dbReference type="Proteomes" id="UP000504636">
    <property type="component" value="Unplaced"/>
</dbReference>
<dbReference type="EMBL" id="MU003706">
    <property type="protein sequence ID" value="KAF2806794.1"/>
    <property type="molecule type" value="Genomic_DNA"/>
</dbReference>
<evidence type="ECO:0000313" key="3">
    <source>
        <dbReference type="RefSeq" id="XP_033573758.1"/>
    </source>
</evidence>
<reference evidence="3" key="3">
    <citation type="submission" date="2025-04" db="UniProtKB">
        <authorList>
            <consortium name="RefSeq"/>
        </authorList>
    </citation>
    <scope>IDENTIFICATION</scope>
    <source>
        <strain evidence="3">CBS 304.34</strain>
    </source>
</reference>
<dbReference type="AlphaFoldDB" id="A0A6A6YFJ6"/>
<dbReference type="RefSeq" id="XP_033573758.1">
    <property type="nucleotide sequence ID" value="XM_033728969.1"/>
</dbReference>
<sequence>MLRGFQDSQLLALVPPVRPAASPFTSSNTQQERFTALKHARSPSSPQVARSSIALVVDSVPAPAAAG</sequence>
<organism evidence="1">
    <name type="scientific">Mytilinidion resinicola</name>
    <dbReference type="NCBI Taxonomy" id="574789"/>
    <lineage>
        <taxon>Eukaryota</taxon>
        <taxon>Fungi</taxon>
        <taxon>Dikarya</taxon>
        <taxon>Ascomycota</taxon>
        <taxon>Pezizomycotina</taxon>
        <taxon>Dothideomycetes</taxon>
        <taxon>Pleosporomycetidae</taxon>
        <taxon>Mytilinidiales</taxon>
        <taxon>Mytilinidiaceae</taxon>
        <taxon>Mytilinidion</taxon>
    </lineage>
</organism>
<evidence type="ECO:0000313" key="2">
    <source>
        <dbReference type="Proteomes" id="UP000504636"/>
    </source>
</evidence>
<protein>
    <submittedName>
        <fullName evidence="1 3">Uncharacterized protein</fullName>
    </submittedName>
</protein>
<keyword evidence="2" id="KW-1185">Reference proteome</keyword>
<reference evidence="1 3" key="1">
    <citation type="journal article" date="2020" name="Stud. Mycol.">
        <title>101 Dothideomycetes genomes: a test case for predicting lifestyles and emergence of pathogens.</title>
        <authorList>
            <person name="Haridas S."/>
            <person name="Albert R."/>
            <person name="Binder M."/>
            <person name="Bloem J."/>
            <person name="Labutti K."/>
            <person name="Salamov A."/>
            <person name="Andreopoulos B."/>
            <person name="Baker S."/>
            <person name="Barry K."/>
            <person name="Bills G."/>
            <person name="Bluhm B."/>
            <person name="Cannon C."/>
            <person name="Castanera R."/>
            <person name="Culley D."/>
            <person name="Daum C."/>
            <person name="Ezra D."/>
            <person name="Gonzalez J."/>
            <person name="Henrissat B."/>
            <person name="Kuo A."/>
            <person name="Liang C."/>
            <person name="Lipzen A."/>
            <person name="Lutzoni F."/>
            <person name="Magnuson J."/>
            <person name="Mondo S."/>
            <person name="Nolan M."/>
            <person name="Ohm R."/>
            <person name="Pangilinan J."/>
            <person name="Park H.-J."/>
            <person name="Ramirez L."/>
            <person name="Alfaro M."/>
            <person name="Sun H."/>
            <person name="Tritt A."/>
            <person name="Yoshinaga Y."/>
            <person name="Zwiers L.-H."/>
            <person name="Turgeon B."/>
            <person name="Goodwin S."/>
            <person name="Spatafora J."/>
            <person name="Crous P."/>
            <person name="Grigoriev I."/>
        </authorList>
    </citation>
    <scope>NUCLEOTIDE SEQUENCE</scope>
    <source>
        <strain evidence="1 3">CBS 304.34</strain>
    </source>
</reference>
<evidence type="ECO:0000313" key="1">
    <source>
        <dbReference type="EMBL" id="KAF2806794.1"/>
    </source>
</evidence>
<proteinExistence type="predicted"/>
<name>A0A6A6YFJ6_9PEZI</name>